<dbReference type="Gene3D" id="3.60.20.10">
    <property type="entry name" value="Glutamine Phosphoribosylpyrophosphate, subunit 1, domain 1"/>
    <property type="match status" value="1"/>
</dbReference>
<evidence type="ECO:0000256" key="4">
    <source>
        <dbReference type="ARBA" id="ARBA00022576"/>
    </source>
</evidence>
<dbReference type="PROSITE" id="PS51464">
    <property type="entry name" value="SIS"/>
    <property type="match status" value="2"/>
</dbReference>
<dbReference type="Pfam" id="PF13522">
    <property type="entry name" value="GATase_6"/>
    <property type="match status" value="1"/>
</dbReference>
<dbReference type="NCBIfam" id="TIGR01135">
    <property type="entry name" value="glmS"/>
    <property type="match status" value="1"/>
</dbReference>
<dbReference type="GO" id="GO:0006002">
    <property type="term" value="P:fructose 6-phosphate metabolic process"/>
    <property type="evidence" value="ECO:0007669"/>
    <property type="project" value="TreeGrafter"/>
</dbReference>
<dbReference type="InterPro" id="IPR035466">
    <property type="entry name" value="GlmS/AgaS_SIS"/>
</dbReference>
<evidence type="ECO:0000256" key="1">
    <source>
        <dbReference type="ARBA" id="ARBA00001031"/>
    </source>
</evidence>
<keyword evidence="7" id="KW-0315">Glutamine amidotransferase</keyword>
<dbReference type="GO" id="GO:0006487">
    <property type="term" value="P:protein N-linked glycosylation"/>
    <property type="evidence" value="ECO:0007669"/>
    <property type="project" value="TreeGrafter"/>
</dbReference>
<feature type="domain" description="SIS" evidence="9">
    <location>
        <begin position="277"/>
        <end position="415"/>
    </location>
</feature>
<evidence type="ECO:0000259" key="9">
    <source>
        <dbReference type="PROSITE" id="PS51464"/>
    </source>
</evidence>
<dbReference type="EMBL" id="PEZT01000016">
    <property type="protein sequence ID" value="PIS09148.1"/>
    <property type="molecule type" value="Genomic_DNA"/>
</dbReference>
<proteinExistence type="predicted"/>
<evidence type="ECO:0000256" key="5">
    <source>
        <dbReference type="ARBA" id="ARBA00022679"/>
    </source>
</evidence>
<dbReference type="PROSITE" id="PS51278">
    <property type="entry name" value="GATASE_TYPE_2"/>
    <property type="match status" value="1"/>
</dbReference>
<dbReference type="InterPro" id="IPR005855">
    <property type="entry name" value="GFAT"/>
</dbReference>
<protein>
    <recommendedName>
        <fullName evidence="3">Glutamine--fructose-6-phosphate aminotransferase [isomerizing]</fullName>
        <ecNumber evidence="2">2.6.1.16</ecNumber>
    </recommendedName>
</protein>
<dbReference type="GO" id="GO:0006047">
    <property type="term" value="P:UDP-N-acetylglucosamine metabolic process"/>
    <property type="evidence" value="ECO:0007669"/>
    <property type="project" value="TreeGrafter"/>
</dbReference>
<evidence type="ECO:0000256" key="7">
    <source>
        <dbReference type="ARBA" id="ARBA00022962"/>
    </source>
</evidence>
<reference evidence="11" key="1">
    <citation type="submission" date="2017-09" db="EMBL/GenBank/DDBJ databases">
        <title>Depth-based differentiation of microbial function through sediment-hosted aquifers and enrichment of novel symbionts in the deep terrestrial subsurface.</title>
        <authorList>
            <person name="Probst A.J."/>
            <person name="Ladd B."/>
            <person name="Jarett J.K."/>
            <person name="Geller-Mcgrath D.E."/>
            <person name="Sieber C.M.K."/>
            <person name="Emerson J.B."/>
            <person name="Anantharaman K."/>
            <person name="Thomas B.C."/>
            <person name="Malmstrom R."/>
            <person name="Stieglmeier M."/>
            <person name="Klingl A."/>
            <person name="Woyke T."/>
            <person name="Ryan C.M."/>
            <person name="Banfield J.F."/>
        </authorList>
    </citation>
    <scope>NUCLEOTIDE SEQUENCE [LARGE SCALE GENOMIC DNA]</scope>
</reference>
<evidence type="ECO:0000313" key="11">
    <source>
        <dbReference type="Proteomes" id="UP000230093"/>
    </source>
</evidence>
<dbReference type="InterPro" id="IPR047084">
    <property type="entry name" value="GFAT_N"/>
</dbReference>
<dbReference type="GO" id="GO:0097367">
    <property type="term" value="F:carbohydrate derivative binding"/>
    <property type="evidence" value="ECO:0007669"/>
    <property type="project" value="InterPro"/>
</dbReference>
<dbReference type="CDD" id="cd00714">
    <property type="entry name" value="GFAT"/>
    <property type="match status" value="1"/>
</dbReference>
<dbReference type="CDD" id="cd05008">
    <property type="entry name" value="SIS_GlmS_GlmD_1"/>
    <property type="match status" value="1"/>
</dbReference>
<dbReference type="NCBIfam" id="NF001484">
    <property type="entry name" value="PRK00331.1"/>
    <property type="match status" value="1"/>
</dbReference>
<keyword evidence="6" id="KW-0677">Repeat</keyword>
<dbReference type="FunFam" id="3.60.20.10:FF:000006">
    <property type="entry name" value="Glutamine--fructose-6-phosphate aminotransferase [isomerizing]"/>
    <property type="match status" value="1"/>
</dbReference>
<dbReference type="PANTHER" id="PTHR10937">
    <property type="entry name" value="GLUCOSAMINE--FRUCTOSE-6-PHOSPHATE AMINOTRANSFERASE, ISOMERIZING"/>
    <property type="match status" value="1"/>
</dbReference>
<dbReference type="InterPro" id="IPR001347">
    <property type="entry name" value="SIS_dom"/>
</dbReference>
<evidence type="ECO:0000313" key="10">
    <source>
        <dbReference type="EMBL" id="PIS09148.1"/>
    </source>
</evidence>
<comment type="catalytic activity">
    <reaction evidence="1">
        <text>D-fructose 6-phosphate + L-glutamine = D-glucosamine 6-phosphate + L-glutamate</text>
        <dbReference type="Rhea" id="RHEA:13237"/>
        <dbReference type="ChEBI" id="CHEBI:29985"/>
        <dbReference type="ChEBI" id="CHEBI:58359"/>
        <dbReference type="ChEBI" id="CHEBI:58725"/>
        <dbReference type="ChEBI" id="CHEBI:61527"/>
        <dbReference type="EC" id="2.6.1.16"/>
    </reaction>
</comment>
<dbReference type="EC" id="2.6.1.16" evidence="2"/>
<dbReference type="Gene3D" id="3.40.50.10490">
    <property type="entry name" value="Glucose-6-phosphate isomerase like protein, domain 1"/>
    <property type="match status" value="2"/>
</dbReference>
<dbReference type="InterPro" id="IPR035490">
    <property type="entry name" value="GlmS/FrlB_SIS"/>
</dbReference>
<dbReference type="SUPFAM" id="SSF53697">
    <property type="entry name" value="SIS domain"/>
    <property type="match status" value="1"/>
</dbReference>
<comment type="caution">
    <text evidence="10">The sequence shown here is derived from an EMBL/GenBank/DDBJ whole genome shotgun (WGS) entry which is preliminary data.</text>
</comment>
<dbReference type="InterPro" id="IPR046348">
    <property type="entry name" value="SIS_dom_sf"/>
</dbReference>
<evidence type="ECO:0000256" key="2">
    <source>
        <dbReference type="ARBA" id="ARBA00012916"/>
    </source>
</evidence>
<dbReference type="Pfam" id="PF01380">
    <property type="entry name" value="SIS"/>
    <property type="match status" value="2"/>
</dbReference>
<accession>A0A2H0WB54</accession>
<sequence>MCGIVAYIGKSKNGSQFVFQGLKKLEYRGYDSWGLAVKPLRSQVLKVEKHIGKIGQAKTKLPLSSIAIGHTRWATHGGVTNSNAHPHLDCSRKLAVIHNGIVENYQEIKTELKKKGHQFRSETDTEVIAHFIEEKLKTMSLRKAVFSTFKALSGSNAICVLDSKKETILACRDGSPLVVGIGKDEYFLASDVTPFLKKTKKAVFLKDREGVVLKRHGVSFFNLQTGKKKRIKVKIVNWEVEDAQKGGYSHFLIKEIFEQPKTISKTAELNREVIKKLSLKIKKGKKVILLGCGTASYCAKAAEYFFAHAGIEAQSYGAYEFLPFARFCNSKTIVIAISQSGETADTLIAVKKAKQKKALIAAIVNAPGSTLERLADFTLPVGAGPEIAVVSTKAFTSQLATLYLLSSSVKGKGDLGRKKIKSLDKSLRLWFKNGIKEKIIKLAKMLLDANDIYLIGKHLNYPAALEFALKIKETSYLHSEAFASGELKHGVISLIQKGTPCIALLDSQKKIKEEVLSSAMELKSRGAKIIGVAPFNSLVFDYHFKTPDLKELTLIPNIIVGQLLGYYLGLGRGTDPDKPRNLAKSVTVK</sequence>
<dbReference type="SUPFAM" id="SSF56235">
    <property type="entry name" value="N-terminal nucleophile aminohydrolases (Ntn hydrolases)"/>
    <property type="match status" value="1"/>
</dbReference>
<dbReference type="InterPro" id="IPR029055">
    <property type="entry name" value="Ntn_hydrolases_N"/>
</dbReference>
<dbReference type="GO" id="GO:0004360">
    <property type="term" value="F:glutamine-fructose-6-phosphate transaminase (isomerizing) activity"/>
    <property type="evidence" value="ECO:0007669"/>
    <property type="project" value="UniProtKB-EC"/>
</dbReference>
<keyword evidence="5" id="KW-0808">Transferase</keyword>
<dbReference type="Proteomes" id="UP000230093">
    <property type="component" value="Unassembled WGS sequence"/>
</dbReference>
<organism evidence="10 11">
    <name type="scientific">Candidatus Beckwithbacteria bacterium CG10_big_fil_rev_8_21_14_0_10_34_10</name>
    <dbReference type="NCBI Taxonomy" id="1974495"/>
    <lineage>
        <taxon>Bacteria</taxon>
        <taxon>Candidatus Beckwithiibacteriota</taxon>
    </lineage>
</organism>
<evidence type="ECO:0000256" key="6">
    <source>
        <dbReference type="ARBA" id="ARBA00022737"/>
    </source>
</evidence>
<dbReference type="AlphaFoldDB" id="A0A2H0WB54"/>
<evidence type="ECO:0000256" key="3">
    <source>
        <dbReference type="ARBA" id="ARBA00016090"/>
    </source>
</evidence>
<name>A0A2H0WB54_9BACT</name>
<feature type="domain" description="SIS" evidence="9">
    <location>
        <begin position="442"/>
        <end position="579"/>
    </location>
</feature>
<evidence type="ECO:0000259" key="8">
    <source>
        <dbReference type="PROSITE" id="PS51278"/>
    </source>
</evidence>
<dbReference type="PANTHER" id="PTHR10937:SF0">
    <property type="entry name" value="GLUTAMINE--FRUCTOSE-6-PHOSPHATE TRANSAMINASE (ISOMERIZING)"/>
    <property type="match status" value="1"/>
</dbReference>
<gene>
    <name evidence="10" type="primary">glmS</name>
    <name evidence="10" type="ORF">COT75_02715</name>
</gene>
<keyword evidence="4" id="KW-0032">Aminotransferase</keyword>
<dbReference type="InterPro" id="IPR017932">
    <property type="entry name" value="GATase_2_dom"/>
</dbReference>
<feature type="domain" description="Glutamine amidotransferase type-2" evidence="8">
    <location>
        <begin position="2"/>
        <end position="216"/>
    </location>
</feature>
<dbReference type="CDD" id="cd05009">
    <property type="entry name" value="SIS_GlmS_GlmD_2"/>
    <property type="match status" value="1"/>
</dbReference>